<keyword evidence="2" id="KW-0663">Pyridoxal phosphate</keyword>
<dbReference type="Pfam" id="PF00155">
    <property type="entry name" value="Aminotran_1_2"/>
    <property type="match status" value="1"/>
</dbReference>
<dbReference type="InterPro" id="IPR036390">
    <property type="entry name" value="WH_DNA-bd_sf"/>
</dbReference>
<dbReference type="Pfam" id="PF00392">
    <property type="entry name" value="GntR"/>
    <property type="match status" value="1"/>
</dbReference>
<dbReference type="CDD" id="cd07377">
    <property type="entry name" value="WHTH_GntR"/>
    <property type="match status" value="1"/>
</dbReference>
<keyword evidence="4" id="KW-0238">DNA-binding</keyword>
<accession>A0A222VQ78</accession>
<dbReference type="PANTHER" id="PTHR46577:SF1">
    <property type="entry name" value="HTH-TYPE TRANSCRIPTIONAL REGULATORY PROTEIN GABR"/>
    <property type="match status" value="1"/>
</dbReference>
<dbReference type="SUPFAM" id="SSF53383">
    <property type="entry name" value="PLP-dependent transferases"/>
    <property type="match status" value="1"/>
</dbReference>
<evidence type="ECO:0000256" key="3">
    <source>
        <dbReference type="ARBA" id="ARBA00023015"/>
    </source>
</evidence>
<dbReference type="InterPro" id="IPR036388">
    <property type="entry name" value="WH-like_DNA-bd_sf"/>
</dbReference>
<evidence type="ECO:0000256" key="2">
    <source>
        <dbReference type="ARBA" id="ARBA00022898"/>
    </source>
</evidence>
<dbReference type="InterPro" id="IPR015424">
    <property type="entry name" value="PyrdxlP-dep_Trfase"/>
</dbReference>
<dbReference type="GO" id="GO:0003700">
    <property type="term" value="F:DNA-binding transcription factor activity"/>
    <property type="evidence" value="ECO:0007669"/>
    <property type="project" value="InterPro"/>
</dbReference>
<keyword evidence="7" id="KW-1185">Reference proteome</keyword>
<dbReference type="EMBL" id="FMZE01000001">
    <property type="protein sequence ID" value="SDC31620.1"/>
    <property type="molecule type" value="Genomic_DNA"/>
</dbReference>
<dbReference type="Gene3D" id="1.10.10.10">
    <property type="entry name" value="Winged helix-like DNA-binding domain superfamily/Winged helix DNA-binding domain"/>
    <property type="match status" value="1"/>
</dbReference>
<dbReference type="Proteomes" id="UP000199494">
    <property type="component" value="Unassembled WGS sequence"/>
</dbReference>
<organism evidence="6 7">
    <name type="scientific">Prauserella marina</name>
    <dbReference type="NCBI Taxonomy" id="530584"/>
    <lineage>
        <taxon>Bacteria</taxon>
        <taxon>Bacillati</taxon>
        <taxon>Actinomycetota</taxon>
        <taxon>Actinomycetes</taxon>
        <taxon>Pseudonocardiales</taxon>
        <taxon>Pseudonocardiaceae</taxon>
        <taxon>Prauserella</taxon>
    </lineage>
</organism>
<name>A0A222VQ78_9PSEU</name>
<dbReference type="Gene3D" id="3.40.640.10">
    <property type="entry name" value="Type I PLP-dependent aspartate aminotransferase-like (Major domain)"/>
    <property type="match status" value="1"/>
</dbReference>
<dbReference type="GO" id="GO:0030170">
    <property type="term" value="F:pyridoxal phosphate binding"/>
    <property type="evidence" value="ECO:0007669"/>
    <property type="project" value="InterPro"/>
</dbReference>
<dbReference type="InterPro" id="IPR000524">
    <property type="entry name" value="Tscrpt_reg_HTH_GntR"/>
</dbReference>
<keyword evidence="6" id="KW-0808">Transferase</keyword>
<sequence length="459" mass="48798">MAGADFLQLDPGQSPRNGRTAWLAERLRIAVADGTLGPGTRLPATRVLADELAMARGTVVEAYRRLAEEGLLVTNRGGGTIVADPVTGPPALRESPVSRPGAVDISSGMPDLTAFPRAAWLKAERSVLSSATQRELGYTDPRGAGKLREALAGWLGRSRGVAADPGRIIVTAGVAGALSLLAQVLRRHGVTTWAVEDPGADGNRRVLGHWLDHLVPVPVDGHGLDVSALAESGERAVLVTPAHQFPTGVVLSPFRRRELLAWAERAGGVVIEDDYDAEYRYDRAPVRALQATAPDRVAHVSSLSKVLAPALRLGWLIAPPALHDDLVHLRWATDLGSPTLPQLALAQLIETGSLERHLRTLRRRHQARRDAAVAAIRRYLPGCAVEGVAAGLHLVVRLPARLDDTDIAARALEAGIAVHPLSHHRFAPGPPGLVIGYGPHPAPRLERAIATLGTIVSAE</sequence>
<dbReference type="CDD" id="cd00609">
    <property type="entry name" value="AAT_like"/>
    <property type="match status" value="1"/>
</dbReference>
<evidence type="ECO:0000256" key="4">
    <source>
        <dbReference type="ARBA" id="ARBA00023125"/>
    </source>
</evidence>
<dbReference type="SUPFAM" id="SSF46785">
    <property type="entry name" value="Winged helix' DNA-binding domain"/>
    <property type="match status" value="1"/>
</dbReference>
<gene>
    <name evidence="6" type="ORF">SAMN05421630_1011268</name>
</gene>
<proteinExistence type="inferred from homology"/>
<dbReference type="GO" id="GO:0003677">
    <property type="term" value="F:DNA binding"/>
    <property type="evidence" value="ECO:0007669"/>
    <property type="project" value="UniProtKB-KW"/>
</dbReference>
<dbReference type="PANTHER" id="PTHR46577">
    <property type="entry name" value="HTH-TYPE TRANSCRIPTIONAL REGULATORY PROTEIN GABR"/>
    <property type="match status" value="1"/>
</dbReference>
<evidence type="ECO:0000256" key="1">
    <source>
        <dbReference type="ARBA" id="ARBA00005384"/>
    </source>
</evidence>
<dbReference type="GO" id="GO:0008483">
    <property type="term" value="F:transaminase activity"/>
    <property type="evidence" value="ECO:0007669"/>
    <property type="project" value="UniProtKB-KW"/>
</dbReference>
<dbReference type="InterPro" id="IPR015421">
    <property type="entry name" value="PyrdxlP-dep_Trfase_major"/>
</dbReference>
<keyword evidence="5" id="KW-0804">Transcription</keyword>
<evidence type="ECO:0000313" key="7">
    <source>
        <dbReference type="Proteomes" id="UP000199494"/>
    </source>
</evidence>
<dbReference type="OrthoDB" id="5415143at2"/>
<dbReference type="AlphaFoldDB" id="A0A222VQ78"/>
<dbReference type="PRINTS" id="PR00035">
    <property type="entry name" value="HTHGNTR"/>
</dbReference>
<comment type="similarity">
    <text evidence="1">In the C-terminal section; belongs to the class-I pyridoxal-phosphate-dependent aminotransferase family.</text>
</comment>
<dbReference type="RefSeq" id="WP_091798285.1">
    <property type="nucleotide sequence ID" value="NZ_CP016353.1"/>
</dbReference>
<dbReference type="STRING" id="530584.SAMN05421630_1011268"/>
<dbReference type="InterPro" id="IPR004839">
    <property type="entry name" value="Aminotransferase_I/II_large"/>
</dbReference>
<protein>
    <submittedName>
        <fullName evidence="6">GntR family transcriptional regulator / MocR family aminotransferase</fullName>
    </submittedName>
</protein>
<dbReference type="InterPro" id="IPR051446">
    <property type="entry name" value="HTH_trans_reg/aminotransferase"/>
</dbReference>
<dbReference type="SMART" id="SM00345">
    <property type="entry name" value="HTH_GNTR"/>
    <property type="match status" value="1"/>
</dbReference>
<keyword evidence="3" id="KW-0805">Transcription regulation</keyword>
<reference evidence="6 7" key="1">
    <citation type="submission" date="2016-10" db="EMBL/GenBank/DDBJ databases">
        <authorList>
            <person name="de Groot N.N."/>
        </authorList>
    </citation>
    <scope>NUCLEOTIDE SEQUENCE [LARGE SCALE GENOMIC DNA]</scope>
    <source>
        <strain evidence="6 7">CGMCC 4.5506</strain>
    </source>
</reference>
<dbReference type="PROSITE" id="PS50949">
    <property type="entry name" value="HTH_GNTR"/>
    <property type="match status" value="1"/>
</dbReference>
<evidence type="ECO:0000256" key="5">
    <source>
        <dbReference type="ARBA" id="ARBA00023163"/>
    </source>
</evidence>
<evidence type="ECO:0000313" key="6">
    <source>
        <dbReference type="EMBL" id="SDC31620.1"/>
    </source>
</evidence>
<keyword evidence="6" id="KW-0032">Aminotransferase</keyword>
<dbReference type="KEGG" id="pmad:BAY61_14440"/>